<dbReference type="RefSeq" id="WP_334482814.1">
    <property type="nucleotide sequence ID" value="NZ_JAZHRV010000001.1"/>
</dbReference>
<keyword evidence="1" id="KW-0472">Membrane</keyword>
<keyword evidence="1" id="KW-1133">Transmembrane helix</keyword>
<name>A0ABU8BEV4_9BRAD</name>
<gene>
    <name evidence="2" type="ORF">V1286_004595</name>
</gene>
<dbReference type="EMBL" id="JAZHRV010000001">
    <property type="protein sequence ID" value="MEH2557066.1"/>
    <property type="molecule type" value="Genomic_DNA"/>
</dbReference>
<evidence type="ECO:0000256" key="1">
    <source>
        <dbReference type="SAM" id="Phobius"/>
    </source>
</evidence>
<feature type="transmembrane region" description="Helical" evidence="1">
    <location>
        <begin position="37"/>
        <end position="62"/>
    </location>
</feature>
<organism evidence="2 3">
    <name type="scientific">Bradyrhizobium algeriense</name>
    <dbReference type="NCBI Taxonomy" id="634784"/>
    <lineage>
        <taxon>Bacteria</taxon>
        <taxon>Pseudomonadati</taxon>
        <taxon>Pseudomonadota</taxon>
        <taxon>Alphaproteobacteria</taxon>
        <taxon>Hyphomicrobiales</taxon>
        <taxon>Nitrobacteraceae</taxon>
        <taxon>Bradyrhizobium</taxon>
    </lineage>
</organism>
<dbReference type="Proteomes" id="UP001364224">
    <property type="component" value="Unassembled WGS sequence"/>
</dbReference>
<keyword evidence="1" id="KW-0812">Transmembrane</keyword>
<feature type="transmembrane region" description="Helical" evidence="1">
    <location>
        <begin position="82"/>
        <end position="100"/>
    </location>
</feature>
<protein>
    <submittedName>
        <fullName evidence="2">Uncharacterized protein</fullName>
    </submittedName>
</protein>
<comment type="caution">
    <text evidence="2">The sequence shown here is derived from an EMBL/GenBank/DDBJ whole genome shotgun (WGS) entry which is preliminary data.</text>
</comment>
<evidence type="ECO:0000313" key="3">
    <source>
        <dbReference type="Proteomes" id="UP001364224"/>
    </source>
</evidence>
<feature type="transmembrane region" description="Helical" evidence="1">
    <location>
        <begin position="7"/>
        <end position="25"/>
    </location>
</feature>
<keyword evidence="3" id="KW-1185">Reference proteome</keyword>
<accession>A0ABU8BEV4</accession>
<evidence type="ECO:0000313" key="2">
    <source>
        <dbReference type="EMBL" id="MEH2557066.1"/>
    </source>
</evidence>
<proteinExistence type="predicted"/>
<reference evidence="2 3" key="1">
    <citation type="submission" date="2024-02" db="EMBL/GenBank/DDBJ databases">
        <title>Adaptive strategies in a cosmopolitan and abundant soil bacterium.</title>
        <authorList>
            <person name="Carini P."/>
        </authorList>
    </citation>
    <scope>NUCLEOTIDE SEQUENCE [LARGE SCALE GENOMIC DNA]</scope>
    <source>
        <strain evidence="2 3">AZCC 1608</strain>
    </source>
</reference>
<sequence>MKNSLQVAGGVVGAVAGFIATLLILELVGFGNRADPITSGILALLVLAPLGAIAGLVLGTALATRLRGGENTGTLLRNSLKALAVVVALCIAAGTSYYVYAVTTATPWLNPNAANPLLVFEVRLPAGAALPNSAREMAIELQTDINRMPGEPRFNQFRSDGDRPVIAGDVELAFRTAHRQLEIKVKDQPDRLYLIGLSAKAPHASELGPWRANGDGSEIRYRAKWPGRD</sequence>